<reference evidence="3" key="3">
    <citation type="submission" date="2024-02" db="UniProtKB">
        <authorList>
            <consortium name="WormBaseParasite"/>
        </authorList>
    </citation>
    <scope>IDENTIFICATION</scope>
    <source>
        <strain evidence="3">pt0022</strain>
    </source>
</reference>
<organism evidence="2 3">
    <name type="scientific">Wuchereria bancrofti</name>
    <dbReference type="NCBI Taxonomy" id="6293"/>
    <lineage>
        <taxon>Eukaryota</taxon>
        <taxon>Metazoa</taxon>
        <taxon>Ecdysozoa</taxon>
        <taxon>Nematoda</taxon>
        <taxon>Chromadorea</taxon>
        <taxon>Rhabditida</taxon>
        <taxon>Spirurina</taxon>
        <taxon>Spiruromorpha</taxon>
        <taxon>Filarioidea</taxon>
        <taxon>Onchocercidae</taxon>
        <taxon>Wuchereria</taxon>
    </lineage>
</organism>
<evidence type="ECO:0000256" key="1">
    <source>
        <dbReference type="SAM" id="Phobius"/>
    </source>
</evidence>
<dbReference type="AlphaFoldDB" id="A0AAF5PYB1"/>
<sequence>MFENSSLSCSDWSAILVKWNRMNNFIASIPPRAVSPCVVAVVSNKKEKELINWDMLIDGTIRCFNRSYKVLEIVFSGVFVEDLQWCIFTVSIFSSQLIFFLLLRYYLIYHVS</sequence>
<reference evidence="2" key="1">
    <citation type="submission" date="2015-03" db="EMBL/GenBank/DDBJ databases">
        <title>Wuchereria bancrofti Genome Sequencing Papua New Guinea Strain.</title>
        <authorList>
            <person name="Small S.T."/>
            <person name="Serre D."/>
            <person name="Zimmerman P.A."/>
        </authorList>
    </citation>
    <scope>NUCLEOTIDE SEQUENCE [LARGE SCALE GENOMIC DNA]</scope>
    <source>
        <strain evidence="2">pt0022</strain>
    </source>
</reference>
<proteinExistence type="predicted"/>
<keyword evidence="1" id="KW-1133">Transmembrane helix</keyword>
<name>A0AAF5PYB1_WUCBA</name>
<reference evidence="2" key="2">
    <citation type="journal article" date="2016" name="Mol. Ecol.">
        <title>Population genomics of the filarial nematode parasite Wuchereria bancrofti from mosquitoes.</title>
        <authorList>
            <person name="Small S.T."/>
            <person name="Reimer L.J."/>
            <person name="Tisch D.J."/>
            <person name="King C.L."/>
            <person name="Christensen B.M."/>
            <person name="Siba P.M."/>
            <person name="Kazura J.W."/>
            <person name="Serre D."/>
            <person name="Zimmerman P.A."/>
        </authorList>
    </citation>
    <scope>NUCLEOTIDE SEQUENCE</scope>
    <source>
        <strain evidence="2">pt0022</strain>
    </source>
</reference>
<evidence type="ECO:0000313" key="3">
    <source>
        <dbReference type="WBParaSite" id="mrna-Wban_07745"/>
    </source>
</evidence>
<accession>A0AAF5PYB1</accession>
<feature type="transmembrane region" description="Helical" evidence="1">
    <location>
        <begin position="85"/>
        <end position="107"/>
    </location>
</feature>
<dbReference type="Proteomes" id="UP000093561">
    <property type="component" value="Unassembled WGS sequence"/>
</dbReference>
<evidence type="ECO:0000313" key="2">
    <source>
        <dbReference type="Proteomes" id="UP000093561"/>
    </source>
</evidence>
<dbReference type="WBParaSite" id="mrna-Wban_07745">
    <property type="protein sequence ID" value="mrna-Wban_07745"/>
    <property type="gene ID" value="Wban_07745"/>
</dbReference>
<protein>
    <submittedName>
        <fullName evidence="3">Uncharacterized protein</fullName>
    </submittedName>
</protein>
<keyword evidence="1" id="KW-0812">Transmembrane</keyword>
<keyword evidence="1" id="KW-0472">Membrane</keyword>